<feature type="region of interest" description="Disordered" evidence="1">
    <location>
        <begin position="52"/>
        <end position="126"/>
    </location>
</feature>
<comment type="caution">
    <text evidence="3">The sequence shown here is derived from an EMBL/GenBank/DDBJ whole genome shotgun (WGS) entry which is preliminary data.</text>
</comment>
<evidence type="ECO:0000256" key="1">
    <source>
        <dbReference type="SAM" id="MobiDB-lite"/>
    </source>
</evidence>
<dbReference type="EMBL" id="JAWQEG010002457">
    <property type="protein sequence ID" value="KAK3871867.1"/>
    <property type="molecule type" value="Genomic_DNA"/>
</dbReference>
<sequence>MMASPLTRILLISLPLHLLLPFPHYPAAYQVKAEAHMTRHAKPSRTGCCRLSEFESNASQSAGSTPAASGGGKGGGLEEENDGEGELRERWLTDGLGIRVGEKHGEKQDGVGEWKKRGEGDGWAGG</sequence>
<keyword evidence="4" id="KW-1185">Reference proteome</keyword>
<organism evidence="3 4">
    <name type="scientific">Petrolisthes cinctipes</name>
    <name type="common">Flat porcelain crab</name>
    <dbReference type="NCBI Taxonomy" id="88211"/>
    <lineage>
        <taxon>Eukaryota</taxon>
        <taxon>Metazoa</taxon>
        <taxon>Ecdysozoa</taxon>
        <taxon>Arthropoda</taxon>
        <taxon>Crustacea</taxon>
        <taxon>Multicrustacea</taxon>
        <taxon>Malacostraca</taxon>
        <taxon>Eumalacostraca</taxon>
        <taxon>Eucarida</taxon>
        <taxon>Decapoda</taxon>
        <taxon>Pleocyemata</taxon>
        <taxon>Anomura</taxon>
        <taxon>Galatheoidea</taxon>
        <taxon>Porcellanidae</taxon>
        <taxon>Petrolisthes</taxon>
    </lineage>
</organism>
<keyword evidence="2" id="KW-0732">Signal</keyword>
<feature type="signal peptide" evidence="2">
    <location>
        <begin position="1"/>
        <end position="21"/>
    </location>
</feature>
<evidence type="ECO:0000256" key="2">
    <source>
        <dbReference type="SAM" id="SignalP"/>
    </source>
</evidence>
<feature type="compositionally biased region" description="Basic and acidic residues" evidence="1">
    <location>
        <begin position="100"/>
        <end position="120"/>
    </location>
</feature>
<feature type="compositionally biased region" description="Low complexity" evidence="1">
    <location>
        <begin position="58"/>
        <end position="68"/>
    </location>
</feature>
<dbReference type="AlphaFoldDB" id="A0AAE1KFW7"/>
<accession>A0AAE1KFW7</accession>
<gene>
    <name evidence="3" type="ORF">Pcinc_023025</name>
</gene>
<dbReference type="Proteomes" id="UP001286313">
    <property type="component" value="Unassembled WGS sequence"/>
</dbReference>
<evidence type="ECO:0000313" key="4">
    <source>
        <dbReference type="Proteomes" id="UP001286313"/>
    </source>
</evidence>
<feature type="chain" id="PRO_5042043060" evidence="2">
    <location>
        <begin position="22"/>
        <end position="126"/>
    </location>
</feature>
<proteinExistence type="predicted"/>
<reference evidence="3" key="1">
    <citation type="submission" date="2023-10" db="EMBL/GenBank/DDBJ databases">
        <title>Genome assemblies of two species of porcelain crab, Petrolisthes cinctipes and Petrolisthes manimaculis (Anomura: Porcellanidae).</title>
        <authorList>
            <person name="Angst P."/>
        </authorList>
    </citation>
    <scope>NUCLEOTIDE SEQUENCE</scope>
    <source>
        <strain evidence="3">PB745_01</strain>
        <tissue evidence="3">Gill</tissue>
    </source>
</reference>
<evidence type="ECO:0000313" key="3">
    <source>
        <dbReference type="EMBL" id="KAK3871867.1"/>
    </source>
</evidence>
<protein>
    <submittedName>
        <fullName evidence="3">Uncharacterized protein</fullName>
    </submittedName>
</protein>
<name>A0AAE1KFW7_PETCI</name>